<name>A0AAV2Z5T1_9STRA</name>
<sequence>MASALATKRLQKEFMALQRKPVENIVAVPLETNILEWHYVITGTADTPYAGGHYHGVLKFPPEYPMKPPAVMMMTPNGRFKTNQRLCLSMSDFHPETWNPMWSVSSILTGLYSFMLENQPTLGSINTTDAQKRKYAATSLEANCANATFRKMFPELVELHQKQQEERAQQLGQDGATDGAGALTSVGDDTIGKHLRDDWSALVCVGIIMLFLAILVLFLFP</sequence>
<keyword evidence="4 11" id="KW-0812">Transmembrane</keyword>
<keyword evidence="6" id="KW-0833">Ubl conjugation pathway</keyword>
<dbReference type="InterPro" id="IPR000608">
    <property type="entry name" value="UBC"/>
</dbReference>
<proteinExistence type="predicted"/>
<reference evidence="13" key="1">
    <citation type="submission" date="2022-11" db="EMBL/GenBank/DDBJ databases">
        <authorList>
            <person name="Morgan W.R."/>
            <person name="Tartar A."/>
        </authorList>
    </citation>
    <scope>NUCLEOTIDE SEQUENCE</scope>
    <source>
        <strain evidence="13">ARSEF 373</strain>
    </source>
</reference>
<reference evidence="13" key="2">
    <citation type="journal article" date="2023" name="Microbiol Resour">
        <title>Decontamination and Annotation of the Draft Genome Sequence of the Oomycete Lagenidium giganteum ARSEF 373.</title>
        <authorList>
            <person name="Morgan W.R."/>
            <person name="Tartar A."/>
        </authorList>
    </citation>
    <scope>NUCLEOTIDE SEQUENCE</scope>
    <source>
        <strain evidence="13">ARSEF 373</strain>
    </source>
</reference>
<dbReference type="FunFam" id="3.10.110.10:FF:000023">
    <property type="entry name" value="Ubiquitin-conjugating enzyme E2 J2"/>
    <property type="match status" value="1"/>
</dbReference>
<dbReference type="EMBL" id="DAKRPA010000028">
    <property type="protein sequence ID" value="DBA02711.1"/>
    <property type="molecule type" value="Genomic_DNA"/>
</dbReference>
<organism evidence="13 14">
    <name type="scientific">Lagenidium giganteum</name>
    <dbReference type="NCBI Taxonomy" id="4803"/>
    <lineage>
        <taxon>Eukaryota</taxon>
        <taxon>Sar</taxon>
        <taxon>Stramenopiles</taxon>
        <taxon>Oomycota</taxon>
        <taxon>Peronosporomycetes</taxon>
        <taxon>Pythiales</taxon>
        <taxon>Pythiaceae</taxon>
    </lineage>
</organism>
<evidence type="ECO:0000256" key="10">
    <source>
        <dbReference type="ARBA" id="ARBA00023136"/>
    </source>
</evidence>
<keyword evidence="7" id="KW-0256">Endoplasmic reticulum</keyword>
<dbReference type="SUPFAM" id="SSF54495">
    <property type="entry name" value="UBC-like"/>
    <property type="match status" value="1"/>
</dbReference>
<dbReference type="PROSITE" id="PS50127">
    <property type="entry name" value="UBC_2"/>
    <property type="match status" value="1"/>
</dbReference>
<evidence type="ECO:0000256" key="1">
    <source>
        <dbReference type="ARBA" id="ARBA00004586"/>
    </source>
</evidence>
<keyword evidence="5" id="KW-0547">Nucleotide-binding</keyword>
<keyword evidence="10 11" id="KW-0472">Membrane</keyword>
<gene>
    <name evidence="13" type="ORF">N0F65_010536</name>
</gene>
<evidence type="ECO:0000256" key="8">
    <source>
        <dbReference type="ARBA" id="ARBA00022840"/>
    </source>
</evidence>
<evidence type="ECO:0000256" key="7">
    <source>
        <dbReference type="ARBA" id="ARBA00022824"/>
    </source>
</evidence>
<protein>
    <recommendedName>
        <fullName evidence="2">E2 ubiquitin-conjugating enzyme</fullName>
        <ecNumber evidence="2">2.3.2.23</ecNumber>
    </recommendedName>
</protein>
<evidence type="ECO:0000256" key="4">
    <source>
        <dbReference type="ARBA" id="ARBA00022692"/>
    </source>
</evidence>
<keyword evidence="9 11" id="KW-1133">Transmembrane helix</keyword>
<keyword evidence="3" id="KW-0808">Transferase</keyword>
<accession>A0AAV2Z5T1</accession>
<evidence type="ECO:0000256" key="2">
    <source>
        <dbReference type="ARBA" id="ARBA00012486"/>
    </source>
</evidence>
<keyword evidence="8" id="KW-0067">ATP-binding</keyword>
<evidence type="ECO:0000259" key="12">
    <source>
        <dbReference type="PROSITE" id="PS50127"/>
    </source>
</evidence>
<evidence type="ECO:0000256" key="6">
    <source>
        <dbReference type="ARBA" id="ARBA00022786"/>
    </source>
</evidence>
<evidence type="ECO:0000313" key="13">
    <source>
        <dbReference type="EMBL" id="DBA02711.1"/>
    </source>
</evidence>
<dbReference type="GO" id="GO:0005524">
    <property type="term" value="F:ATP binding"/>
    <property type="evidence" value="ECO:0007669"/>
    <property type="project" value="UniProtKB-KW"/>
</dbReference>
<dbReference type="Gene3D" id="3.10.110.10">
    <property type="entry name" value="Ubiquitin Conjugating Enzyme"/>
    <property type="match status" value="1"/>
</dbReference>
<dbReference type="InterPro" id="IPR016135">
    <property type="entry name" value="UBQ-conjugating_enzyme/RWD"/>
</dbReference>
<evidence type="ECO:0000256" key="3">
    <source>
        <dbReference type="ARBA" id="ARBA00022679"/>
    </source>
</evidence>
<evidence type="ECO:0000313" key="14">
    <source>
        <dbReference type="Proteomes" id="UP001146120"/>
    </source>
</evidence>
<evidence type="ECO:0000256" key="5">
    <source>
        <dbReference type="ARBA" id="ARBA00022741"/>
    </source>
</evidence>
<dbReference type="GO" id="GO:0005789">
    <property type="term" value="C:endoplasmic reticulum membrane"/>
    <property type="evidence" value="ECO:0007669"/>
    <property type="project" value="UniProtKB-SubCell"/>
</dbReference>
<comment type="caution">
    <text evidence="13">The sequence shown here is derived from an EMBL/GenBank/DDBJ whole genome shotgun (WGS) entry which is preliminary data.</text>
</comment>
<evidence type="ECO:0000256" key="11">
    <source>
        <dbReference type="SAM" id="Phobius"/>
    </source>
</evidence>
<dbReference type="SMART" id="SM00212">
    <property type="entry name" value="UBCc"/>
    <property type="match status" value="1"/>
</dbReference>
<dbReference type="GO" id="GO:0061631">
    <property type="term" value="F:ubiquitin conjugating enzyme activity"/>
    <property type="evidence" value="ECO:0007669"/>
    <property type="project" value="UniProtKB-EC"/>
</dbReference>
<comment type="subcellular location">
    <subcellularLocation>
        <location evidence="1">Endoplasmic reticulum membrane</location>
    </subcellularLocation>
</comment>
<dbReference type="AlphaFoldDB" id="A0AAV2Z5T1"/>
<feature type="transmembrane region" description="Helical" evidence="11">
    <location>
        <begin position="199"/>
        <end position="220"/>
    </location>
</feature>
<feature type="domain" description="UBC core" evidence="12">
    <location>
        <begin position="5"/>
        <end position="162"/>
    </location>
</feature>
<keyword evidence="14" id="KW-1185">Reference proteome</keyword>
<dbReference type="Pfam" id="PF00179">
    <property type="entry name" value="UQ_con"/>
    <property type="match status" value="1"/>
</dbReference>
<dbReference type="PANTHER" id="PTHR24067">
    <property type="entry name" value="UBIQUITIN-CONJUGATING ENZYME E2"/>
    <property type="match status" value="1"/>
</dbReference>
<evidence type="ECO:0000256" key="9">
    <source>
        <dbReference type="ARBA" id="ARBA00022989"/>
    </source>
</evidence>
<dbReference type="InterPro" id="IPR050113">
    <property type="entry name" value="Ub_conjugating_enzyme"/>
</dbReference>
<dbReference type="CDD" id="cd23799">
    <property type="entry name" value="UBCc_UBE2J"/>
    <property type="match status" value="1"/>
</dbReference>
<dbReference type="Proteomes" id="UP001146120">
    <property type="component" value="Unassembled WGS sequence"/>
</dbReference>
<dbReference type="EC" id="2.3.2.23" evidence="2"/>